<dbReference type="Pfam" id="PF19524">
    <property type="entry name" value="DUF6054"/>
    <property type="match status" value="1"/>
</dbReference>
<gene>
    <name evidence="1" type="ORF">ERS852572_01033</name>
</gene>
<proteinExistence type="predicted"/>
<dbReference type="PaxDb" id="166486-ERS852572_01033"/>
<evidence type="ECO:0000313" key="2">
    <source>
        <dbReference type="Proteomes" id="UP000095350"/>
    </source>
</evidence>
<dbReference type="InterPro" id="IPR046117">
    <property type="entry name" value="DUF6054"/>
</dbReference>
<dbReference type="AlphaFoldDB" id="A0A173SJF6"/>
<accession>A0A173SJF6</accession>
<evidence type="ECO:0000313" key="1">
    <source>
        <dbReference type="EMBL" id="CUM90340.1"/>
    </source>
</evidence>
<name>A0A173SJF6_9FIRM</name>
<dbReference type="OrthoDB" id="4774735at2"/>
<reference evidence="1 2" key="1">
    <citation type="submission" date="2015-09" db="EMBL/GenBank/DDBJ databases">
        <authorList>
            <consortium name="Pathogen Informatics"/>
        </authorList>
    </citation>
    <scope>NUCLEOTIDE SEQUENCE [LARGE SCALE GENOMIC DNA]</scope>
    <source>
        <strain evidence="1 2">2789STDY5834960</strain>
    </source>
</reference>
<dbReference type="EMBL" id="CYXZ01000006">
    <property type="protein sequence ID" value="CUM90340.1"/>
    <property type="molecule type" value="Genomic_DNA"/>
</dbReference>
<dbReference type="RefSeq" id="WP_055193609.1">
    <property type="nucleotide sequence ID" value="NZ_CABIYH010000006.1"/>
</dbReference>
<dbReference type="Proteomes" id="UP000095350">
    <property type="component" value="Unassembled WGS sequence"/>
</dbReference>
<protein>
    <submittedName>
        <fullName evidence="1">Uncharacterized protein</fullName>
    </submittedName>
</protein>
<organism evidence="1 2">
    <name type="scientific">Roseburia intestinalis</name>
    <dbReference type="NCBI Taxonomy" id="166486"/>
    <lineage>
        <taxon>Bacteria</taxon>
        <taxon>Bacillati</taxon>
        <taxon>Bacillota</taxon>
        <taxon>Clostridia</taxon>
        <taxon>Lachnospirales</taxon>
        <taxon>Lachnospiraceae</taxon>
        <taxon>Roseburia</taxon>
    </lineage>
</organism>
<sequence length="114" mass="12581">MAVFEKVVHGNLKNVIQNTDTLLKEGKHKLDFRDEYSMTSQGMDVTVRIYQRYNVIPGNSTCITLLFQDNKDGDIKIVGLSAGDEYGIFGMDLGMGARTAQECEEKLESLGGAS</sequence>